<evidence type="ECO:0000313" key="2">
    <source>
        <dbReference type="Proteomes" id="UP000824120"/>
    </source>
</evidence>
<accession>A0A9J6B1J6</accession>
<dbReference type="Proteomes" id="UP000824120">
    <property type="component" value="Chromosome 1"/>
</dbReference>
<sequence length="83" mass="9998">MTQSHLICPQHNHVDDSLVSFCKIYQLFFLYLWKRHGFPQDKSNGFEAVEIFLKNYKHLMRKTNTNVKNDKDEIRRCYFGRAS</sequence>
<dbReference type="AlphaFoldDB" id="A0A9J6B1J6"/>
<name>A0A9J6B1J6_SOLCO</name>
<keyword evidence="2" id="KW-1185">Reference proteome</keyword>
<dbReference type="EMBL" id="JACXVP010000001">
    <property type="protein sequence ID" value="KAG5630450.1"/>
    <property type="molecule type" value="Genomic_DNA"/>
</dbReference>
<protein>
    <submittedName>
        <fullName evidence="1">Uncharacterized protein</fullName>
    </submittedName>
</protein>
<organism evidence="1 2">
    <name type="scientific">Solanum commersonii</name>
    <name type="common">Commerson's wild potato</name>
    <name type="synonym">Commerson's nightshade</name>
    <dbReference type="NCBI Taxonomy" id="4109"/>
    <lineage>
        <taxon>Eukaryota</taxon>
        <taxon>Viridiplantae</taxon>
        <taxon>Streptophyta</taxon>
        <taxon>Embryophyta</taxon>
        <taxon>Tracheophyta</taxon>
        <taxon>Spermatophyta</taxon>
        <taxon>Magnoliopsida</taxon>
        <taxon>eudicotyledons</taxon>
        <taxon>Gunneridae</taxon>
        <taxon>Pentapetalae</taxon>
        <taxon>asterids</taxon>
        <taxon>lamiids</taxon>
        <taxon>Solanales</taxon>
        <taxon>Solanaceae</taxon>
        <taxon>Solanoideae</taxon>
        <taxon>Solaneae</taxon>
        <taxon>Solanum</taxon>
    </lineage>
</organism>
<comment type="caution">
    <text evidence="1">The sequence shown here is derived from an EMBL/GenBank/DDBJ whole genome shotgun (WGS) entry which is preliminary data.</text>
</comment>
<gene>
    <name evidence="1" type="ORF">H5410_002167</name>
</gene>
<proteinExistence type="predicted"/>
<reference evidence="1 2" key="1">
    <citation type="submission" date="2020-09" db="EMBL/GenBank/DDBJ databases">
        <title>De no assembly of potato wild relative species, Solanum commersonii.</title>
        <authorList>
            <person name="Cho K."/>
        </authorList>
    </citation>
    <scope>NUCLEOTIDE SEQUENCE [LARGE SCALE GENOMIC DNA]</scope>
    <source>
        <strain evidence="1">LZ3.2</strain>
        <tissue evidence="1">Leaf</tissue>
    </source>
</reference>
<evidence type="ECO:0000313" key="1">
    <source>
        <dbReference type="EMBL" id="KAG5630450.1"/>
    </source>
</evidence>